<reference evidence="2 3" key="1">
    <citation type="journal article" date="2011" name="Arch. Virol.">
        <title>Complete genomic sequence of the Lactobacillus temperate phage LF1.</title>
        <authorList>
            <person name="Yoon B.H."/>
            <person name="Chang H.I."/>
        </authorList>
    </citation>
    <scope>NUCLEOTIDE SEQUENCE [LARGE SCALE GENOMIC DNA]</scope>
</reference>
<feature type="compositionally biased region" description="Basic and acidic residues" evidence="1">
    <location>
        <begin position="1"/>
        <end position="10"/>
    </location>
</feature>
<evidence type="ECO:0000313" key="3">
    <source>
        <dbReference type="Proteomes" id="UP000007261"/>
    </source>
</evidence>
<accession>E9LUL7</accession>
<name>E9LUL7_9CAUD</name>
<keyword evidence="3" id="KW-1185">Reference proteome</keyword>
<sequence length="37" mass="4037">MNEETEKNATDRNSSVTKVGKTEVSVSTSEIKVTIHS</sequence>
<feature type="compositionally biased region" description="Polar residues" evidence="1">
    <location>
        <begin position="24"/>
        <end position="37"/>
    </location>
</feature>
<organism evidence="2 3">
    <name type="scientific">Lactobacillus phage LF1</name>
    <dbReference type="NCBI Taxonomy" id="947980"/>
    <lineage>
        <taxon>Viruses</taxon>
        <taxon>Duplodnaviria</taxon>
        <taxon>Heunggongvirae</taxon>
        <taxon>Uroviricota</taxon>
        <taxon>Caudoviricetes</taxon>
        <taxon>Lafunavirus</taxon>
        <taxon>Lafunavirus LF1</taxon>
    </lineage>
</organism>
<evidence type="ECO:0000256" key="1">
    <source>
        <dbReference type="SAM" id="MobiDB-lite"/>
    </source>
</evidence>
<dbReference type="Proteomes" id="UP000007261">
    <property type="component" value="Segment"/>
</dbReference>
<evidence type="ECO:0000313" key="2">
    <source>
        <dbReference type="EMBL" id="ADW01263.1"/>
    </source>
</evidence>
<dbReference type="RefSeq" id="YP_007003239.1">
    <property type="nucleotide sequence ID" value="NC_019486.1"/>
</dbReference>
<dbReference type="KEGG" id="vg:14007178"/>
<protein>
    <submittedName>
        <fullName evidence="2">Uncharacterized protein</fullName>
    </submittedName>
</protein>
<dbReference type="GeneID" id="14007178"/>
<feature type="region of interest" description="Disordered" evidence="1">
    <location>
        <begin position="1"/>
        <end position="37"/>
    </location>
</feature>
<dbReference type="EMBL" id="HQ141410">
    <property type="protein sequence ID" value="ADW01263.1"/>
    <property type="molecule type" value="Genomic_DNA"/>
</dbReference>
<proteinExistence type="predicted"/>